<dbReference type="PANTHER" id="PTHR43798">
    <property type="entry name" value="MONOACYLGLYCEROL LIPASE"/>
    <property type="match status" value="1"/>
</dbReference>
<dbReference type="GO" id="GO:0016787">
    <property type="term" value="F:hydrolase activity"/>
    <property type="evidence" value="ECO:0007669"/>
    <property type="project" value="UniProtKB-KW"/>
</dbReference>
<dbReference type="PRINTS" id="PR00412">
    <property type="entry name" value="EPOXHYDRLASE"/>
</dbReference>
<gene>
    <name evidence="3" type="ORF">I8D64_08225</name>
</gene>
<keyword evidence="4" id="KW-1185">Reference proteome</keyword>
<dbReference type="Pfam" id="PF00561">
    <property type="entry name" value="Abhydrolase_1"/>
    <property type="match status" value="1"/>
</dbReference>
<dbReference type="InterPro" id="IPR029058">
    <property type="entry name" value="AB_hydrolase_fold"/>
</dbReference>
<comment type="caution">
    <text evidence="3">The sequence shown here is derived from an EMBL/GenBank/DDBJ whole genome shotgun (WGS) entry which is preliminary data.</text>
</comment>
<dbReference type="EMBL" id="JAEDAJ010000003">
    <property type="protein sequence ID" value="MBK0331385.1"/>
    <property type="molecule type" value="Genomic_DNA"/>
</dbReference>
<dbReference type="SUPFAM" id="SSF53474">
    <property type="entry name" value="alpha/beta-Hydrolases"/>
    <property type="match status" value="1"/>
</dbReference>
<dbReference type="Gene3D" id="3.40.50.1820">
    <property type="entry name" value="alpha/beta hydrolase"/>
    <property type="match status" value="1"/>
</dbReference>
<reference evidence="3 4" key="1">
    <citation type="submission" date="2020-12" db="EMBL/GenBank/DDBJ databases">
        <title>Brachybacterium sp. MASK1Z-5, whole genome shotgun sequence.</title>
        <authorList>
            <person name="Tuo L."/>
        </authorList>
    </citation>
    <scope>NUCLEOTIDE SEQUENCE [LARGE SCALE GENOMIC DNA]</scope>
    <source>
        <strain evidence="3 4">MASK1Z-5</strain>
    </source>
</reference>
<dbReference type="RefSeq" id="WP_200501995.1">
    <property type="nucleotide sequence ID" value="NZ_JAEDAJ010000003.1"/>
</dbReference>
<evidence type="ECO:0000313" key="3">
    <source>
        <dbReference type="EMBL" id="MBK0331385.1"/>
    </source>
</evidence>
<protein>
    <submittedName>
        <fullName evidence="3">Alpha/beta fold hydrolase</fullName>
    </submittedName>
</protein>
<dbReference type="InterPro" id="IPR000073">
    <property type="entry name" value="AB_hydrolase_1"/>
</dbReference>
<dbReference type="PANTHER" id="PTHR43798:SF31">
    <property type="entry name" value="AB HYDROLASE SUPERFAMILY PROTEIN YCLE"/>
    <property type="match status" value="1"/>
</dbReference>
<sequence>MNPTTRRLVLADQTIAHLDIPPSSPETGGRDPLVLLHGGAVDHRMWGPQLGAFPDRRLIVPDARGHGGSSDAEGPYRLADDVVALLDALDIERAVLVGISMGGGTAVDVALEHPGRASALVVSGTGTSEPTFTDPWCLDVFQRWQAAEAAGDLETWIAVFSEFTAGPQRGRSDVDPAVVDLVETMARETVAHHLRVDANGTPIAPIPFSPVTGTWERVGRIEIPVLALCGALDGTDHRAMGERLAASVPEGEYVEIPGVAHYPNLERPDRFDVAVAEFLATRGV</sequence>
<feature type="domain" description="AB hydrolase-1" evidence="2">
    <location>
        <begin position="32"/>
        <end position="268"/>
    </location>
</feature>
<evidence type="ECO:0000259" key="2">
    <source>
        <dbReference type="Pfam" id="PF00561"/>
    </source>
</evidence>
<evidence type="ECO:0000256" key="1">
    <source>
        <dbReference type="ARBA" id="ARBA00022801"/>
    </source>
</evidence>
<dbReference type="PRINTS" id="PR00111">
    <property type="entry name" value="ABHYDROLASE"/>
</dbReference>
<keyword evidence="1 3" id="KW-0378">Hydrolase</keyword>
<evidence type="ECO:0000313" key="4">
    <source>
        <dbReference type="Proteomes" id="UP000612352"/>
    </source>
</evidence>
<dbReference type="InterPro" id="IPR000639">
    <property type="entry name" value="Epox_hydrolase-like"/>
</dbReference>
<dbReference type="InterPro" id="IPR050266">
    <property type="entry name" value="AB_hydrolase_sf"/>
</dbReference>
<proteinExistence type="predicted"/>
<dbReference type="Proteomes" id="UP000612352">
    <property type="component" value="Unassembled WGS sequence"/>
</dbReference>
<accession>A0ABS1B9Q6</accession>
<organism evidence="3 4">
    <name type="scientific">Brachybacterium halotolerans</name>
    <dbReference type="NCBI Taxonomy" id="2795215"/>
    <lineage>
        <taxon>Bacteria</taxon>
        <taxon>Bacillati</taxon>
        <taxon>Actinomycetota</taxon>
        <taxon>Actinomycetes</taxon>
        <taxon>Micrococcales</taxon>
        <taxon>Dermabacteraceae</taxon>
        <taxon>Brachybacterium</taxon>
    </lineage>
</organism>
<name>A0ABS1B9Q6_9MICO</name>